<gene>
    <name evidence="2" type="ORF">GCM10023144_22260</name>
</gene>
<feature type="domain" description="UPF0033" evidence="1">
    <location>
        <begin position="15"/>
        <end position="77"/>
    </location>
</feature>
<name>A0ABP8H004_9BURK</name>
<keyword evidence="3" id="KW-1185">Reference proteome</keyword>
<sequence>MPTPTPGGDAADFWDAGHMGCGELILKLRKHLRSMPGQVLQLVARDAGAAADIPAYCRMTRNELLRHEPETHTFWIRSRLDW</sequence>
<dbReference type="Proteomes" id="UP001501671">
    <property type="component" value="Unassembled WGS sequence"/>
</dbReference>
<evidence type="ECO:0000313" key="3">
    <source>
        <dbReference type="Proteomes" id="UP001501671"/>
    </source>
</evidence>
<organism evidence="2 3">
    <name type="scientific">Pigmentiphaga soli</name>
    <dbReference type="NCBI Taxonomy" id="1007095"/>
    <lineage>
        <taxon>Bacteria</taxon>
        <taxon>Pseudomonadati</taxon>
        <taxon>Pseudomonadota</taxon>
        <taxon>Betaproteobacteria</taxon>
        <taxon>Burkholderiales</taxon>
        <taxon>Alcaligenaceae</taxon>
        <taxon>Pigmentiphaga</taxon>
    </lineage>
</organism>
<dbReference type="InterPro" id="IPR001455">
    <property type="entry name" value="TusA-like"/>
</dbReference>
<dbReference type="RefSeq" id="WP_345249337.1">
    <property type="nucleotide sequence ID" value="NZ_BAABFO010000009.1"/>
</dbReference>
<protein>
    <recommendedName>
        <fullName evidence="1">UPF0033 domain-containing protein</fullName>
    </recommendedName>
</protein>
<dbReference type="InterPro" id="IPR036868">
    <property type="entry name" value="TusA-like_sf"/>
</dbReference>
<evidence type="ECO:0000259" key="1">
    <source>
        <dbReference type="Pfam" id="PF01206"/>
    </source>
</evidence>
<comment type="caution">
    <text evidence="2">The sequence shown here is derived from an EMBL/GenBank/DDBJ whole genome shotgun (WGS) entry which is preliminary data.</text>
</comment>
<dbReference type="Pfam" id="PF01206">
    <property type="entry name" value="TusA"/>
    <property type="match status" value="1"/>
</dbReference>
<evidence type="ECO:0000313" key="2">
    <source>
        <dbReference type="EMBL" id="GAA4332386.1"/>
    </source>
</evidence>
<dbReference type="SUPFAM" id="SSF64307">
    <property type="entry name" value="SirA-like"/>
    <property type="match status" value="1"/>
</dbReference>
<dbReference type="Gene3D" id="3.30.110.40">
    <property type="entry name" value="TusA-like domain"/>
    <property type="match status" value="1"/>
</dbReference>
<accession>A0ABP8H004</accession>
<reference evidence="3" key="1">
    <citation type="journal article" date="2019" name="Int. J. Syst. Evol. Microbiol.">
        <title>The Global Catalogue of Microorganisms (GCM) 10K type strain sequencing project: providing services to taxonomists for standard genome sequencing and annotation.</title>
        <authorList>
            <consortium name="The Broad Institute Genomics Platform"/>
            <consortium name="The Broad Institute Genome Sequencing Center for Infectious Disease"/>
            <person name="Wu L."/>
            <person name="Ma J."/>
        </authorList>
    </citation>
    <scope>NUCLEOTIDE SEQUENCE [LARGE SCALE GENOMIC DNA]</scope>
    <source>
        <strain evidence="3">JCM 17666</strain>
    </source>
</reference>
<proteinExistence type="predicted"/>
<dbReference type="EMBL" id="BAABFO010000009">
    <property type="protein sequence ID" value="GAA4332386.1"/>
    <property type="molecule type" value="Genomic_DNA"/>
</dbReference>